<dbReference type="GO" id="GO:0015031">
    <property type="term" value="P:protein transport"/>
    <property type="evidence" value="ECO:0007669"/>
    <property type="project" value="UniProtKB-KW"/>
</dbReference>
<organism evidence="11 12">
    <name type="scientific">Pseudooceanicola albus</name>
    <dbReference type="NCBI Taxonomy" id="2692189"/>
    <lineage>
        <taxon>Bacteria</taxon>
        <taxon>Pseudomonadati</taxon>
        <taxon>Pseudomonadota</taxon>
        <taxon>Alphaproteobacteria</taxon>
        <taxon>Rhodobacterales</taxon>
        <taxon>Paracoccaceae</taxon>
        <taxon>Pseudooceanicola</taxon>
    </lineage>
</organism>
<evidence type="ECO:0000256" key="1">
    <source>
        <dbReference type="ARBA" id="ARBA00004651"/>
    </source>
</evidence>
<dbReference type="Gene3D" id="1.10.3720.10">
    <property type="entry name" value="MetI-like"/>
    <property type="match status" value="1"/>
</dbReference>
<gene>
    <name evidence="11" type="ORF">GR170_11765</name>
</gene>
<keyword evidence="4 9" id="KW-0812">Transmembrane</keyword>
<evidence type="ECO:0000256" key="3">
    <source>
        <dbReference type="ARBA" id="ARBA00022475"/>
    </source>
</evidence>
<keyword evidence="6" id="KW-0653">Protein transport</keyword>
<sequence length="316" mass="33783">MTKMKTAVAAAEANITAETLMGPAVPMWKRTWQRLLRKRSGQVGLFIIGFMVVIALAAPILAPYDPDQVLIGVEHVKRREAPCIHLLGCEASKPQHIMGTDENVRDVYSRILYGARISLMIGIVTVSVSLIFGVLIGAVAGFFGGWTDTILMRFMDVILGFPSLLLAIAIVAVLGPGIQNALLAVSIVSLPAYARVTRASVLSVKTLDFVAASQLLGASRWRILFRRVLPNALTPIVVLATLGIATSILDAAGLSFLGLGAQPPMAEWGTMLGSAKDQIFSAPHLVFFPGIAIMLTVLGFNLLGDGLRDALDTRLN</sequence>
<evidence type="ECO:0000256" key="7">
    <source>
        <dbReference type="ARBA" id="ARBA00022989"/>
    </source>
</evidence>
<evidence type="ECO:0000256" key="8">
    <source>
        <dbReference type="ARBA" id="ARBA00023136"/>
    </source>
</evidence>
<dbReference type="AlphaFoldDB" id="A0A6L7G305"/>
<name>A0A6L7G305_9RHOB</name>
<evidence type="ECO:0000256" key="4">
    <source>
        <dbReference type="ARBA" id="ARBA00022692"/>
    </source>
</evidence>
<dbReference type="InterPro" id="IPR000515">
    <property type="entry name" value="MetI-like"/>
</dbReference>
<evidence type="ECO:0000313" key="11">
    <source>
        <dbReference type="EMBL" id="MXN18515.1"/>
    </source>
</evidence>
<dbReference type="GO" id="GO:0015833">
    <property type="term" value="P:peptide transport"/>
    <property type="evidence" value="ECO:0007669"/>
    <property type="project" value="UniProtKB-KW"/>
</dbReference>
<comment type="subcellular location">
    <subcellularLocation>
        <location evidence="1 9">Cell membrane</location>
        <topology evidence="1 9">Multi-pass membrane protein</topology>
    </subcellularLocation>
</comment>
<dbReference type="InterPro" id="IPR035906">
    <property type="entry name" value="MetI-like_sf"/>
</dbReference>
<feature type="transmembrane region" description="Helical" evidence="9">
    <location>
        <begin position="117"/>
        <end position="143"/>
    </location>
</feature>
<keyword evidence="3" id="KW-1003">Cell membrane</keyword>
<keyword evidence="12" id="KW-1185">Reference proteome</keyword>
<feature type="transmembrane region" description="Helical" evidence="9">
    <location>
        <begin position="279"/>
        <end position="304"/>
    </location>
</feature>
<evidence type="ECO:0000256" key="6">
    <source>
        <dbReference type="ARBA" id="ARBA00022927"/>
    </source>
</evidence>
<protein>
    <submittedName>
        <fullName evidence="11">ABC transporter permease subunit</fullName>
    </submittedName>
</protein>
<keyword evidence="2 9" id="KW-0813">Transport</keyword>
<dbReference type="PROSITE" id="PS50928">
    <property type="entry name" value="ABC_TM1"/>
    <property type="match status" value="1"/>
</dbReference>
<evidence type="ECO:0000256" key="9">
    <source>
        <dbReference type="RuleBase" id="RU363032"/>
    </source>
</evidence>
<dbReference type="Pfam" id="PF12911">
    <property type="entry name" value="OppC_N"/>
    <property type="match status" value="1"/>
</dbReference>
<dbReference type="Pfam" id="PF00528">
    <property type="entry name" value="BPD_transp_1"/>
    <property type="match status" value="1"/>
</dbReference>
<accession>A0A6L7G305</accession>
<feature type="transmembrane region" description="Helical" evidence="9">
    <location>
        <begin position="232"/>
        <end position="259"/>
    </location>
</feature>
<keyword evidence="7 9" id="KW-1133">Transmembrane helix</keyword>
<dbReference type="EMBL" id="WUMU01000013">
    <property type="protein sequence ID" value="MXN18515.1"/>
    <property type="molecule type" value="Genomic_DNA"/>
</dbReference>
<dbReference type="GO" id="GO:0005886">
    <property type="term" value="C:plasma membrane"/>
    <property type="evidence" value="ECO:0007669"/>
    <property type="project" value="UniProtKB-SubCell"/>
</dbReference>
<comment type="similarity">
    <text evidence="9">Belongs to the binding-protein-dependent transport system permease family.</text>
</comment>
<dbReference type="PANTHER" id="PTHR43386">
    <property type="entry name" value="OLIGOPEPTIDE TRANSPORT SYSTEM PERMEASE PROTEIN APPC"/>
    <property type="match status" value="1"/>
</dbReference>
<proteinExistence type="inferred from homology"/>
<keyword evidence="8 9" id="KW-0472">Membrane</keyword>
<reference evidence="11 12" key="1">
    <citation type="submission" date="2019-12" db="EMBL/GenBank/DDBJ databases">
        <authorList>
            <person name="Li M."/>
        </authorList>
    </citation>
    <scope>NUCLEOTIDE SEQUENCE [LARGE SCALE GENOMIC DNA]</scope>
    <source>
        <strain evidence="11 12">GBMRC 2024</strain>
    </source>
</reference>
<dbReference type="Proteomes" id="UP000477911">
    <property type="component" value="Unassembled WGS sequence"/>
</dbReference>
<comment type="caution">
    <text evidence="11">The sequence shown here is derived from an EMBL/GenBank/DDBJ whole genome shotgun (WGS) entry which is preliminary data.</text>
</comment>
<dbReference type="InterPro" id="IPR050366">
    <property type="entry name" value="BP-dependent_transpt_permease"/>
</dbReference>
<dbReference type="PANTHER" id="PTHR43386:SF1">
    <property type="entry name" value="D,D-DIPEPTIDE TRANSPORT SYSTEM PERMEASE PROTEIN DDPC-RELATED"/>
    <property type="match status" value="1"/>
</dbReference>
<dbReference type="CDD" id="cd06261">
    <property type="entry name" value="TM_PBP2"/>
    <property type="match status" value="1"/>
</dbReference>
<dbReference type="SUPFAM" id="SSF161098">
    <property type="entry name" value="MetI-like"/>
    <property type="match status" value="1"/>
</dbReference>
<keyword evidence="5" id="KW-0571">Peptide transport</keyword>
<feature type="transmembrane region" description="Helical" evidence="9">
    <location>
        <begin position="150"/>
        <end position="172"/>
    </location>
</feature>
<evidence type="ECO:0000256" key="5">
    <source>
        <dbReference type="ARBA" id="ARBA00022856"/>
    </source>
</evidence>
<feature type="transmembrane region" description="Helical" evidence="9">
    <location>
        <begin position="43"/>
        <end position="62"/>
    </location>
</feature>
<dbReference type="RefSeq" id="WP_160894647.1">
    <property type="nucleotide sequence ID" value="NZ_WUMU01000013.1"/>
</dbReference>
<evidence type="ECO:0000259" key="10">
    <source>
        <dbReference type="PROSITE" id="PS50928"/>
    </source>
</evidence>
<dbReference type="InterPro" id="IPR025966">
    <property type="entry name" value="OppC_N"/>
</dbReference>
<feature type="domain" description="ABC transmembrane type-1" evidence="10">
    <location>
        <begin position="115"/>
        <end position="304"/>
    </location>
</feature>
<evidence type="ECO:0000256" key="2">
    <source>
        <dbReference type="ARBA" id="ARBA00022448"/>
    </source>
</evidence>
<dbReference type="GO" id="GO:0055085">
    <property type="term" value="P:transmembrane transport"/>
    <property type="evidence" value="ECO:0007669"/>
    <property type="project" value="InterPro"/>
</dbReference>
<evidence type="ECO:0000313" key="12">
    <source>
        <dbReference type="Proteomes" id="UP000477911"/>
    </source>
</evidence>